<protein>
    <submittedName>
        <fullName evidence="1">Uncharacterized protein</fullName>
    </submittedName>
</protein>
<dbReference type="RefSeq" id="WP_145192933.1">
    <property type="nucleotide sequence ID" value="NZ_CP036266.1"/>
</dbReference>
<sequence>MPKHMQARTIEILSITAGNVIVRKITKEMSNVRTTKKSVVLITYRPDPANSHRSEIVAVTTEQAQRMRDDLDSILNVENLSWM</sequence>
<reference evidence="1 2" key="1">
    <citation type="submission" date="2019-02" db="EMBL/GenBank/DDBJ databases">
        <title>Deep-cultivation of Planctomycetes and their phenomic and genomic characterization uncovers novel biology.</title>
        <authorList>
            <person name="Wiegand S."/>
            <person name="Jogler M."/>
            <person name="Boedeker C."/>
            <person name="Pinto D."/>
            <person name="Vollmers J."/>
            <person name="Rivas-Marin E."/>
            <person name="Kohn T."/>
            <person name="Peeters S.H."/>
            <person name="Heuer A."/>
            <person name="Rast P."/>
            <person name="Oberbeckmann S."/>
            <person name="Bunk B."/>
            <person name="Jeske O."/>
            <person name="Meyerdierks A."/>
            <person name="Storesund J.E."/>
            <person name="Kallscheuer N."/>
            <person name="Luecker S."/>
            <person name="Lage O.M."/>
            <person name="Pohl T."/>
            <person name="Merkel B.J."/>
            <person name="Hornburger P."/>
            <person name="Mueller R.-W."/>
            <person name="Bruemmer F."/>
            <person name="Labrenz M."/>
            <person name="Spormann A.M."/>
            <person name="Op den Camp H."/>
            <person name="Overmann J."/>
            <person name="Amann R."/>
            <person name="Jetten M.S.M."/>
            <person name="Mascher T."/>
            <person name="Medema M.H."/>
            <person name="Devos D.P."/>
            <person name="Kaster A.-K."/>
            <person name="Ovreas L."/>
            <person name="Rohde M."/>
            <person name="Galperin M.Y."/>
            <person name="Jogler C."/>
        </authorList>
    </citation>
    <scope>NUCLEOTIDE SEQUENCE [LARGE SCALE GENOMIC DNA]</scope>
    <source>
        <strain evidence="1 2">HG66A1</strain>
    </source>
</reference>
<organism evidence="1 2">
    <name type="scientific">Gimesia chilikensis</name>
    <dbReference type="NCBI Taxonomy" id="2605989"/>
    <lineage>
        <taxon>Bacteria</taxon>
        <taxon>Pseudomonadati</taxon>
        <taxon>Planctomycetota</taxon>
        <taxon>Planctomycetia</taxon>
        <taxon>Planctomycetales</taxon>
        <taxon>Planctomycetaceae</taxon>
        <taxon>Gimesia</taxon>
    </lineage>
</organism>
<keyword evidence="2" id="KW-1185">Reference proteome</keyword>
<accession>A0A517PY98</accession>
<dbReference type="EMBL" id="CP036266">
    <property type="protein sequence ID" value="QDT24339.1"/>
    <property type="molecule type" value="Genomic_DNA"/>
</dbReference>
<dbReference type="Proteomes" id="UP000320421">
    <property type="component" value="Chromosome"/>
</dbReference>
<evidence type="ECO:0000313" key="1">
    <source>
        <dbReference type="EMBL" id="QDT24339.1"/>
    </source>
</evidence>
<name>A0A517PY98_9PLAN</name>
<proteinExistence type="predicted"/>
<gene>
    <name evidence="1" type="ORF">HG66A1_61710</name>
</gene>
<dbReference type="AlphaFoldDB" id="A0A517PY98"/>
<evidence type="ECO:0000313" key="2">
    <source>
        <dbReference type="Proteomes" id="UP000320421"/>
    </source>
</evidence>